<keyword evidence="3" id="KW-1185">Reference proteome</keyword>
<dbReference type="Pfam" id="PF00248">
    <property type="entry name" value="Aldo_ket_red"/>
    <property type="match status" value="1"/>
</dbReference>
<dbReference type="InterPro" id="IPR036812">
    <property type="entry name" value="NAD(P)_OxRdtase_dom_sf"/>
</dbReference>
<dbReference type="Gene3D" id="3.20.20.100">
    <property type="entry name" value="NADP-dependent oxidoreductase domain"/>
    <property type="match status" value="1"/>
</dbReference>
<dbReference type="PANTHER" id="PTHR43147:SF2">
    <property type="entry name" value="NADP-DEPENDENT OXIDOREDUCTASE DOMAIN-CONTAINING PROTEIN"/>
    <property type="match status" value="1"/>
</dbReference>
<dbReference type="SUPFAM" id="SSF51430">
    <property type="entry name" value="NAD(P)-linked oxidoreductase"/>
    <property type="match status" value="1"/>
</dbReference>
<accession>A0A8T2XYP2</accession>
<comment type="caution">
    <text evidence="2">The sequence shown here is derived from an EMBL/GenBank/DDBJ whole genome shotgun (WGS) entry which is preliminary data.</text>
</comment>
<feature type="domain" description="NADP-dependent oxidoreductase" evidence="1">
    <location>
        <begin position="64"/>
        <end position="227"/>
    </location>
</feature>
<dbReference type="InterPro" id="IPR023210">
    <property type="entry name" value="NADP_OxRdtase_dom"/>
</dbReference>
<gene>
    <name evidence="2" type="ORF">H0E87_017036</name>
</gene>
<protein>
    <recommendedName>
        <fullName evidence="1">NADP-dependent oxidoreductase domain-containing protein</fullName>
    </recommendedName>
</protein>
<evidence type="ECO:0000259" key="1">
    <source>
        <dbReference type="Pfam" id="PF00248"/>
    </source>
</evidence>
<dbReference type="AlphaFoldDB" id="A0A8T2XYP2"/>
<name>A0A8T2XYP2_POPDE</name>
<dbReference type="Proteomes" id="UP000807159">
    <property type="component" value="Chromosome 9"/>
</dbReference>
<dbReference type="PANTHER" id="PTHR43147">
    <property type="entry name" value="PROTEIN TAS"/>
    <property type="match status" value="1"/>
</dbReference>
<evidence type="ECO:0000313" key="2">
    <source>
        <dbReference type="EMBL" id="KAH8497973.1"/>
    </source>
</evidence>
<reference evidence="2" key="1">
    <citation type="journal article" date="2021" name="J. Hered.">
        <title>Genome Assembly of Salicaceae Populus deltoides (Eastern Cottonwood) I-69 Based on Nanopore Sequencing and Hi-C Technologies.</title>
        <authorList>
            <person name="Bai S."/>
            <person name="Wu H."/>
            <person name="Zhang J."/>
            <person name="Pan Z."/>
            <person name="Zhao W."/>
            <person name="Li Z."/>
            <person name="Tong C."/>
        </authorList>
    </citation>
    <scope>NUCLEOTIDE SEQUENCE</scope>
    <source>
        <tissue evidence="2">Leaf</tissue>
    </source>
</reference>
<proteinExistence type="predicted"/>
<sequence length="304" mass="34384">MAASLHHAVPKLTITTAARPESRWLSFNSVRCCAPTTTTTTTDAGAHRITVKNGNDSLDICRVLNGMWQTSGGWGRIDRDDAVEAMLRYADAGLSTFDMADHYGPAEDLYGIFINRLRRERPPEVLDRVRGLTKWVPPPVKMTGSYVRQNIDISRKRMDVSSLDMLQFHWWDYSNPGYLDALKHLNDLKEEGKIKTVALTNFDTERLQIILENGIPVVSNQVLSNNFLFLSLPSLNVACSSCKLVYCDSIRCNIHLWTCVLNKKWQSFVSLLELNLSRLFVPLSLHAHRNMIAQIIFCISLLAC</sequence>
<dbReference type="EMBL" id="JACEGQ020000009">
    <property type="protein sequence ID" value="KAH8497973.1"/>
    <property type="molecule type" value="Genomic_DNA"/>
</dbReference>
<organism evidence="2 3">
    <name type="scientific">Populus deltoides</name>
    <name type="common">Eastern poplar</name>
    <name type="synonym">Eastern cottonwood</name>
    <dbReference type="NCBI Taxonomy" id="3696"/>
    <lineage>
        <taxon>Eukaryota</taxon>
        <taxon>Viridiplantae</taxon>
        <taxon>Streptophyta</taxon>
        <taxon>Embryophyta</taxon>
        <taxon>Tracheophyta</taxon>
        <taxon>Spermatophyta</taxon>
        <taxon>Magnoliopsida</taxon>
        <taxon>eudicotyledons</taxon>
        <taxon>Gunneridae</taxon>
        <taxon>Pentapetalae</taxon>
        <taxon>rosids</taxon>
        <taxon>fabids</taxon>
        <taxon>Malpighiales</taxon>
        <taxon>Salicaceae</taxon>
        <taxon>Saliceae</taxon>
        <taxon>Populus</taxon>
    </lineage>
</organism>
<evidence type="ECO:0000313" key="3">
    <source>
        <dbReference type="Proteomes" id="UP000807159"/>
    </source>
</evidence>